<dbReference type="EnsemblMetazoa" id="LLOJ004235-RA">
    <property type="protein sequence ID" value="LLOJ004235-PA"/>
    <property type="gene ID" value="LLOJ004235"/>
</dbReference>
<dbReference type="EMBL" id="AJWK01013337">
    <property type="status" value="NOT_ANNOTATED_CDS"/>
    <property type="molecule type" value="Genomic_DNA"/>
</dbReference>
<keyword evidence="4" id="KW-1185">Reference proteome</keyword>
<keyword evidence="1" id="KW-1133">Transmembrane helix</keyword>
<keyword evidence="1" id="KW-0812">Transmembrane</keyword>
<keyword evidence="1" id="KW-0472">Membrane</keyword>
<evidence type="ECO:0000313" key="3">
    <source>
        <dbReference type="EnsemblMetazoa" id="LLOJ004235-PA"/>
    </source>
</evidence>
<evidence type="ECO:0000313" key="4">
    <source>
        <dbReference type="Proteomes" id="UP000092461"/>
    </source>
</evidence>
<organism evidence="3 4">
    <name type="scientific">Lutzomyia longipalpis</name>
    <name type="common">Sand fly</name>
    <dbReference type="NCBI Taxonomy" id="7200"/>
    <lineage>
        <taxon>Eukaryota</taxon>
        <taxon>Metazoa</taxon>
        <taxon>Ecdysozoa</taxon>
        <taxon>Arthropoda</taxon>
        <taxon>Hexapoda</taxon>
        <taxon>Insecta</taxon>
        <taxon>Pterygota</taxon>
        <taxon>Neoptera</taxon>
        <taxon>Endopterygota</taxon>
        <taxon>Diptera</taxon>
        <taxon>Nematocera</taxon>
        <taxon>Psychodoidea</taxon>
        <taxon>Psychodidae</taxon>
        <taxon>Lutzomyia</taxon>
        <taxon>Lutzomyia</taxon>
    </lineage>
</organism>
<feature type="domain" description="Zasp-like motif" evidence="2">
    <location>
        <begin position="5"/>
        <end position="30"/>
    </location>
</feature>
<dbReference type="EMBL" id="AJWK01013338">
    <property type="status" value="NOT_ANNOTATED_CDS"/>
    <property type="molecule type" value="Genomic_DNA"/>
</dbReference>
<accession>A0A1B0CIH3</accession>
<protein>
    <recommendedName>
        <fullName evidence="2">Zasp-like motif domain-containing protein</fullName>
    </recommendedName>
</protein>
<dbReference type="EMBL" id="AJWK01013336">
    <property type="status" value="NOT_ANNOTATED_CDS"/>
    <property type="molecule type" value="Genomic_DNA"/>
</dbReference>
<dbReference type="InterPro" id="IPR006643">
    <property type="entry name" value="Zasp-like_motif"/>
</dbReference>
<dbReference type="VEuPathDB" id="VectorBase:LLONM1_002220"/>
<dbReference type="Proteomes" id="UP000092461">
    <property type="component" value="Unassembled WGS sequence"/>
</dbReference>
<evidence type="ECO:0000259" key="2">
    <source>
        <dbReference type="SMART" id="SM00735"/>
    </source>
</evidence>
<dbReference type="AlphaFoldDB" id="A0A1B0CIH3"/>
<evidence type="ECO:0000256" key="1">
    <source>
        <dbReference type="SAM" id="Phobius"/>
    </source>
</evidence>
<reference evidence="3" key="1">
    <citation type="submission" date="2020-05" db="UniProtKB">
        <authorList>
            <consortium name="EnsemblMetazoa"/>
        </authorList>
    </citation>
    <scope>IDENTIFICATION</scope>
    <source>
        <strain evidence="3">Jacobina</strain>
    </source>
</reference>
<dbReference type="SMART" id="SM00735">
    <property type="entry name" value="ZM"/>
    <property type="match status" value="1"/>
</dbReference>
<feature type="transmembrane region" description="Helical" evidence="1">
    <location>
        <begin position="33"/>
        <end position="51"/>
    </location>
</feature>
<proteinExistence type="predicted"/>
<dbReference type="Pfam" id="PF15936">
    <property type="entry name" value="DUF4749"/>
    <property type="match status" value="1"/>
</dbReference>
<dbReference type="InterPro" id="IPR031847">
    <property type="entry name" value="PDLI1-4/Zasp-like_mid"/>
</dbReference>
<name>A0A1B0CIH3_LUTLO</name>
<sequence length="124" mass="13807">MAHKTLVHKQFNSPIGLYSNRNVQETLDRELRTLSNGAVGTLIICLLLVLLRGFHAGDENRGPGSGLSAQGRIDINRLTRGRPLKIPKLKLLTPWISYTNLPLVSPKPTHQFTWKLLLVYGDGV</sequence>
<dbReference type="VEuPathDB" id="VectorBase:LLOJ004235"/>